<dbReference type="RefSeq" id="WP_161352725.1">
    <property type="nucleotide sequence ID" value="NZ_WTUX01000019.1"/>
</dbReference>
<name>A0A845M7K6_9RHOB</name>
<dbReference type="EMBL" id="WTUX01000019">
    <property type="protein sequence ID" value="MZR14618.1"/>
    <property type="molecule type" value="Genomic_DNA"/>
</dbReference>
<accession>A0A845M7K6</accession>
<dbReference type="InterPro" id="IPR051011">
    <property type="entry name" value="Metal_resp_trans_reg"/>
</dbReference>
<comment type="caution">
    <text evidence="5">The sequence shown here is derived from an EMBL/GenBank/DDBJ whole genome shotgun (WGS) entry which is preliminary data.</text>
</comment>
<keyword evidence="6" id="KW-1185">Reference proteome</keyword>
<organism evidence="5 6">
    <name type="scientific">Maritimibacter harenae</name>
    <dbReference type="NCBI Taxonomy" id="2606218"/>
    <lineage>
        <taxon>Bacteria</taxon>
        <taxon>Pseudomonadati</taxon>
        <taxon>Pseudomonadota</taxon>
        <taxon>Alphaproteobacteria</taxon>
        <taxon>Rhodobacterales</taxon>
        <taxon>Roseobacteraceae</taxon>
        <taxon>Maritimibacter</taxon>
    </lineage>
</organism>
<keyword evidence="2" id="KW-0238">DNA-binding</keyword>
<evidence type="ECO:0000256" key="2">
    <source>
        <dbReference type="ARBA" id="ARBA00023125"/>
    </source>
</evidence>
<dbReference type="SUPFAM" id="SSF46785">
    <property type="entry name" value="Winged helix' DNA-binding domain"/>
    <property type="match status" value="1"/>
</dbReference>
<sequence length="100" mass="11343">MTDNDRIARSFKALAHPRRAAIFQLLATHPRHAADYQFIEMQTGLRPSSLVHHLREMERCGLLRRRRTGPTMTYMLTPGDMLRCTNTARALATQGRPAAA</sequence>
<dbReference type="InterPro" id="IPR036390">
    <property type="entry name" value="WH_DNA-bd_sf"/>
</dbReference>
<dbReference type="GO" id="GO:0003700">
    <property type="term" value="F:DNA-binding transcription factor activity"/>
    <property type="evidence" value="ECO:0007669"/>
    <property type="project" value="InterPro"/>
</dbReference>
<dbReference type="PRINTS" id="PR00778">
    <property type="entry name" value="HTHARSR"/>
</dbReference>
<dbReference type="InterPro" id="IPR011991">
    <property type="entry name" value="ArsR-like_HTH"/>
</dbReference>
<dbReference type="PANTHER" id="PTHR43132">
    <property type="entry name" value="ARSENICAL RESISTANCE OPERON REPRESSOR ARSR-RELATED"/>
    <property type="match status" value="1"/>
</dbReference>
<feature type="domain" description="HTH arsR-type" evidence="4">
    <location>
        <begin position="1"/>
        <end position="96"/>
    </location>
</feature>
<dbReference type="SMART" id="SM00418">
    <property type="entry name" value="HTH_ARSR"/>
    <property type="match status" value="1"/>
</dbReference>
<dbReference type="Gene3D" id="1.10.10.10">
    <property type="entry name" value="Winged helix-like DNA-binding domain superfamily/Winged helix DNA-binding domain"/>
    <property type="match status" value="1"/>
</dbReference>
<dbReference type="PROSITE" id="PS50987">
    <property type="entry name" value="HTH_ARSR_2"/>
    <property type="match status" value="1"/>
</dbReference>
<dbReference type="CDD" id="cd00090">
    <property type="entry name" value="HTH_ARSR"/>
    <property type="match status" value="1"/>
</dbReference>
<evidence type="ECO:0000256" key="1">
    <source>
        <dbReference type="ARBA" id="ARBA00023015"/>
    </source>
</evidence>
<dbReference type="InterPro" id="IPR036388">
    <property type="entry name" value="WH-like_DNA-bd_sf"/>
</dbReference>
<dbReference type="InterPro" id="IPR001845">
    <property type="entry name" value="HTH_ArsR_DNA-bd_dom"/>
</dbReference>
<gene>
    <name evidence="5" type="ORF">GQE99_16485</name>
</gene>
<evidence type="ECO:0000259" key="4">
    <source>
        <dbReference type="PROSITE" id="PS50987"/>
    </source>
</evidence>
<dbReference type="Proteomes" id="UP000467322">
    <property type="component" value="Unassembled WGS sequence"/>
</dbReference>
<reference evidence="5 6" key="1">
    <citation type="submission" date="2019-12" db="EMBL/GenBank/DDBJ databases">
        <title>Maritimibacter sp. nov. sp. isolated from sea sand.</title>
        <authorList>
            <person name="Kim J."/>
            <person name="Jeong S.E."/>
            <person name="Jung H.S."/>
            <person name="Jeon C.O."/>
        </authorList>
    </citation>
    <scope>NUCLEOTIDE SEQUENCE [LARGE SCALE GENOMIC DNA]</scope>
    <source>
        <strain evidence="5 6">DP07</strain>
    </source>
</reference>
<dbReference type="AlphaFoldDB" id="A0A845M7K6"/>
<keyword evidence="3" id="KW-0804">Transcription</keyword>
<evidence type="ECO:0000313" key="5">
    <source>
        <dbReference type="EMBL" id="MZR14618.1"/>
    </source>
</evidence>
<proteinExistence type="predicted"/>
<dbReference type="PANTHER" id="PTHR43132:SF2">
    <property type="entry name" value="ARSENICAL RESISTANCE OPERON REPRESSOR ARSR-RELATED"/>
    <property type="match status" value="1"/>
</dbReference>
<evidence type="ECO:0000313" key="6">
    <source>
        <dbReference type="Proteomes" id="UP000467322"/>
    </source>
</evidence>
<dbReference type="GO" id="GO:0003677">
    <property type="term" value="F:DNA binding"/>
    <property type="evidence" value="ECO:0007669"/>
    <property type="project" value="UniProtKB-KW"/>
</dbReference>
<protein>
    <submittedName>
        <fullName evidence="5">Helix-turn-helix domain-containing protein</fullName>
    </submittedName>
</protein>
<evidence type="ECO:0000256" key="3">
    <source>
        <dbReference type="ARBA" id="ARBA00023163"/>
    </source>
</evidence>
<keyword evidence="1" id="KW-0805">Transcription regulation</keyword>